<evidence type="ECO:0000313" key="1">
    <source>
        <dbReference type="EMBL" id="KAB2825195.1"/>
    </source>
</evidence>
<name>A0A6N6RU47_9GAMM</name>
<protein>
    <submittedName>
        <fullName evidence="1">Uncharacterized protein</fullName>
    </submittedName>
</protein>
<dbReference type="Proteomes" id="UP000434870">
    <property type="component" value="Unassembled WGS sequence"/>
</dbReference>
<reference evidence="1 2" key="1">
    <citation type="submission" date="2019-09" db="EMBL/GenBank/DDBJ databases">
        <title>Genome of Aliivibrio finisterrensis LMG 23869 (type strain).</title>
        <authorList>
            <person name="Bowman J.P."/>
        </authorList>
    </citation>
    <scope>NUCLEOTIDE SEQUENCE [LARGE SCALE GENOMIC DNA]</scope>
    <source>
        <strain evidence="1 2">LMG 23869</strain>
    </source>
</reference>
<comment type="caution">
    <text evidence="1">The sequence shown here is derived from an EMBL/GenBank/DDBJ whole genome shotgun (WGS) entry which is preliminary data.</text>
</comment>
<evidence type="ECO:0000313" key="2">
    <source>
        <dbReference type="Proteomes" id="UP000434870"/>
    </source>
</evidence>
<dbReference type="EMBL" id="WBVP01000005">
    <property type="protein sequence ID" value="KAB2825195.1"/>
    <property type="molecule type" value="Genomic_DNA"/>
</dbReference>
<dbReference type="RefSeq" id="WP_151654555.1">
    <property type="nucleotide sequence ID" value="NZ_WBVP01000005.1"/>
</dbReference>
<dbReference type="AlphaFoldDB" id="A0A6N6RU47"/>
<gene>
    <name evidence="1" type="ORF">F8B77_05980</name>
</gene>
<organism evidence="1 2">
    <name type="scientific">Aliivibrio finisterrensis</name>
    <dbReference type="NCBI Taxonomy" id="511998"/>
    <lineage>
        <taxon>Bacteria</taxon>
        <taxon>Pseudomonadati</taxon>
        <taxon>Pseudomonadota</taxon>
        <taxon>Gammaproteobacteria</taxon>
        <taxon>Vibrionales</taxon>
        <taxon>Vibrionaceae</taxon>
        <taxon>Aliivibrio</taxon>
    </lineage>
</organism>
<proteinExistence type="predicted"/>
<sequence>MKEFLQQLINEQKETNRLLKITIEQNKVNGLISVMNDKENKEQEQIRSELELIVKAHNPFDEKAGIDSDRVYDEWAMELMSERISENDEKVRVEAREIFGLFYPKYMFHRKSDETDIFKEEDEEEMEMEHLKLIEE</sequence>
<accession>A0A6N6RU47</accession>